<keyword evidence="3" id="KW-0805">Transcription regulation</keyword>
<evidence type="ECO:0000256" key="6">
    <source>
        <dbReference type="PROSITE-ProRule" id="PRU00169"/>
    </source>
</evidence>
<evidence type="ECO:0000259" key="8">
    <source>
        <dbReference type="PROSITE" id="PS50110"/>
    </source>
</evidence>
<dbReference type="GO" id="GO:0000976">
    <property type="term" value="F:transcription cis-regulatory region binding"/>
    <property type="evidence" value="ECO:0007669"/>
    <property type="project" value="TreeGrafter"/>
</dbReference>
<keyword evidence="11" id="KW-1185">Reference proteome</keyword>
<evidence type="ECO:0000256" key="2">
    <source>
        <dbReference type="ARBA" id="ARBA00023012"/>
    </source>
</evidence>
<dbReference type="PROSITE" id="PS50110">
    <property type="entry name" value="RESPONSE_REGULATORY"/>
    <property type="match status" value="1"/>
</dbReference>
<sequence>MERLTRLLIVEDQLPLAENIMEYLGEERYALDFAYDGLTALHLLSVNQYDVIVLDVMLPALSGLELCRRVRSELGSFTPIILVTARSEMEDKMEGFDSGADDYLVKPFDLRELKARIEALHRRSSGRKKVVRAGVLAFDQGTLILSLDSGPSVELGSSGAMIFETLIKCYPNFVSYEDLMAELSGKSREVDSNTLRTHVYNLRRLLKLTTGADLIRTVRGRGYRLVQPGEE</sequence>
<dbReference type="InterPro" id="IPR001789">
    <property type="entry name" value="Sig_transdc_resp-reg_receiver"/>
</dbReference>
<dbReference type="PANTHER" id="PTHR48111:SF22">
    <property type="entry name" value="REGULATOR OF RPOS"/>
    <property type="match status" value="1"/>
</dbReference>
<organism evidence="10 11">
    <name type="scientific">Pigmentiphaga kullae</name>
    <dbReference type="NCBI Taxonomy" id="151784"/>
    <lineage>
        <taxon>Bacteria</taxon>
        <taxon>Pseudomonadati</taxon>
        <taxon>Pseudomonadota</taxon>
        <taxon>Betaproteobacteria</taxon>
        <taxon>Burkholderiales</taxon>
        <taxon>Alcaligenaceae</taxon>
        <taxon>Pigmentiphaga</taxon>
    </lineage>
</organism>
<dbReference type="SUPFAM" id="SSF46894">
    <property type="entry name" value="C-terminal effector domain of the bipartite response regulators"/>
    <property type="match status" value="1"/>
</dbReference>
<keyword evidence="4 7" id="KW-0238">DNA-binding</keyword>
<dbReference type="PROSITE" id="PS51755">
    <property type="entry name" value="OMPR_PHOB"/>
    <property type="match status" value="1"/>
</dbReference>
<name>A0A4Q7NPT0_9BURK</name>
<evidence type="ECO:0000259" key="9">
    <source>
        <dbReference type="PROSITE" id="PS51755"/>
    </source>
</evidence>
<dbReference type="InterPro" id="IPR039420">
    <property type="entry name" value="WalR-like"/>
</dbReference>
<dbReference type="EMBL" id="SGXC01000001">
    <property type="protein sequence ID" value="RZS86580.1"/>
    <property type="molecule type" value="Genomic_DNA"/>
</dbReference>
<dbReference type="SUPFAM" id="SSF52172">
    <property type="entry name" value="CheY-like"/>
    <property type="match status" value="1"/>
</dbReference>
<dbReference type="SMART" id="SM00862">
    <property type="entry name" value="Trans_reg_C"/>
    <property type="match status" value="1"/>
</dbReference>
<keyword evidence="5" id="KW-0804">Transcription</keyword>
<comment type="caution">
    <text evidence="10">The sequence shown here is derived from an EMBL/GenBank/DDBJ whole genome shotgun (WGS) entry which is preliminary data.</text>
</comment>
<feature type="modified residue" description="4-aspartylphosphate" evidence="6">
    <location>
        <position position="55"/>
    </location>
</feature>
<evidence type="ECO:0000256" key="3">
    <source>
        <dbReference type="ARBA" id="ARBA00023015"/>
    </source>
</evidence>
<evidence type="ECO:0000256" key="4">
    <source>
        <dbReference type="ARBA" id="ARBA00023125"/>
    </source>
</evidence>
<dbReference type="Gene3D" id="1.10.10.10">
    <property type="entry name" value="Winged helix-like DNA-binding domain superfamily/Winged helix DNA-binding domain"/>
    <property type="match status" value="1"/>
</dbReference>
<dbReference type="Proteomes" id="UP000292445">
    <property type="component" value="Unassembled WGS sequence"/>
</dbReference>
<dbReference type="InterPro" id="IPR016032">
    <property type="entry name" value="Sig_transdc_resp-reg_C-effctor"/>
</dbReference>
<feature type="domain" description="OmpR/PhoB-type" evidence="9">
    <location>
        <begin position="128"/>
        <end position="227"/>
    </location>
</feature>
<dbReference type="Gene3D" id="3.40.50.2300">
    <property type="match status" value="1"/>
</dbReference>
<evidence type="ECO:0000256" key="1">
    <source>
        <dbReference type="ARBA" id="ARBA00022553"/>
    </source>
</evidence>
<dbReference type="SMART" id="SM00448">
    <property type="entry name" value="REC"/>
    <property type="match status" value="1"/>
</dbReference>
<dbReference type="GO" id="GO:0000156">
    <property type="term" value="F:phosphorelay response regulator activity"/>
    <property type="evidence" value="ECO:0007669"/>
    <property type="project" value="TreeGrafter"/>
</dbReference>
<keyword evidence="1 6" id="KW-0597">Phosphoprotein</keyword>
<dbReference type="Pfam" id="PF00072">
    <property type="entry name" value="Response_reg"/>
    <property type="match status" value="1"/>
</dbReference>
<feature type="domain" description="Response regulatory" evidence="8">
    <location>
        <begin position="6"/>
        <end position="121"/>
    </location>
</feature>
<dbReference type="CDD" id="cd00383">
    <property type="entry name" value="trans_reg_C"/>
    <property type="match status" value="1"/>
</dbReference>
<dbReference type="Gene3D" id="6.10.250.690">
    <property type="match status" value="1"/>
</dbReference>
<dbReference type="GO" id="GO:0006355">
    <property type="term" value="P:regulation of DNA-templated transcription"/>
    <property type="evidence" value="ECO:0007669"/>
    <property type="project" value="InterPro"/>
</dbReference>
<dbReference type="InterPro" id="IPR036388">
    <property type="entry name" value="WH-like_DNA-bd_sf"/>
</dbReference>
<dbReference type="Pfam" id="PF00486">
    <property type="entry name" value="Trans_reg_C"/>
    <property type="match status" value="1"/>
</dbReference>
<dbReference type="AlphaFoldDB" id="A0A4Q7NPT0"/>
<keyword evidence="2" id="KW-0902">Two-component regulatory system</keyword>
<evidence type="ECO:0000256" key="5">
    <source>
        <dbReference type="ARBA" id="ARBA00023163"/>
    </source>
</evidence>
<evidence type="ECO:0000313" key="11">
    <source>
        <dbReference type="Proteomes" id="UP000292445"/>
    </source>
</evidence>
<dbReference type="InterPro" id="IPR001867">
    <property type="entry name" value="OmpR/PhoB-type_DNA-bd"/>
</dbReference>
<reference evidence="10 11" key="1">
    <citation type="submission" date="2019-02" db="EMBL/GenBank/DDBJ databases">
        <title>Genomic Encyclopedia of Type Strains, Phase IV (KMG-IV): sequencing the most valuable type-strain genomes for metagenomic binning, comparative biology and taxonomic classification.</title>
        <authorList>
            <person name="Goeker M."/>
        </authorList>
    </citation>
    <scope>NUCLEOTIDE SEQUENCE [LARGE SCALE GENOMIC DNA]</scope>
    <source>
        <strain evidence="10 11">K24</strain>
    </source>
</reference>
<dbReference type="InterPro" id="IPR011006">
    <property type="entry name" value="CheY-like_superfamily"/>
</dbReference>
<gene>
    <name evidence="10" type="ORF">EV675_2627</name>
</gene>
<dbReference type="OrthoDB" id="9802426at2"/>
<accession>A0A4Q7NPT0</accession>
<dbReference type="GO" id="GO:0032993">
    <property type="term" value="C:protein-DNA complex"/>
    <property type="evidence" value="ECO:0007669"/>
    <property type="project" value="TreeGrafter"/>
</dbReference>
<feature type="DNA-binding region" description="OmpR/PhoB-type" evidence="7">
    <location>
        <begin position="128"/>
        <end position="227"/>
    </location>
</feature>
<proteinExistence type="predicted"/>
<dbReference type="CDD" id="cd19935">
    <property type="entry name" value="REC_OmpR_CusR-like"/>
    <property type="match status" value="1"/>
</dbReference>
<evidence type="ECO:0000256" key="7">
    <source>
        <dbReference type="PROSITE-ProRule" id="PRU01091"/>
    </source>
</evidence>
<evidence type="ECO:0000313" key="10">
    <source>
        <dbReference type="EMBL" id="RZS86580.1"/>
    </source>
</evidence>
<dbReference type="PANTHER" id="PTHR48111">
    <property type="entry name" value="REGULATOR OF RPOS"/>
    <property type="match status" value="1"/>
</dbReference>
<dbReference type="RefSeq" id="WP_130357658.1">
    <property type="nucleotide sequence ID" value="NZ_SGXC01000001.1"/>
</dbReference>
<protein>
    <submittedName>
        <fullName evidence="10">DNA-binding response OmpR family regulator</fullName>
    </submittedName>
</protein>
<dbReference type="GO" id="GO:0005829">
    <property type="term" value="C:cytosol"/>
    <property type="evidence" value="ECO:0007669"/>
    <property type="project" value="TreeGrafter"/>
</dbReference>